<dbReference type="SUPFAM" id="SSF54909">
    <property type="entry name" value="Dimeric alpha+beta barrel"/>
    <property type="match status" value="1"/>
</dbReference>
<name>A0A2N5Y0M9_9GAMM</name>
<dbReference type="EMBL" id="PKLZ01000009">
    <property type="protein sequence ID" value="PLW81952.1"/>
    <property type="molecule type" value="Genomic_DNA"/>
</dbReference>
<accession>A0A2N5Y0M9</accession>
<comment type="caution">
    <text evidence="1">The sequence shown here is derived from an EMBL/GenBank/DDBJ whole genome shotgun (WGS) entry which is preliminary data.</text>
</comment>
<proteinExistence type="predicted"/>
<protein>
    <recommendedName>
        <fullName evidence="3">EthD domain-containing protein</fullName>
    </recommendedName>
</protein>
<dbReference type="OrthoDB" id="9015064at2"/>
<evidence type="ECO:0000313" key="2">
    <source>
        <dbReference type="Proteomes" id="UP000234845"/>
    </source>
</evidence>
<dbReference type="RefSeq" id="WP_101521887.1">
    <property type="nucleotide sequence ID" value="NZ_PKLZ01000009.1"/>
</dbReference>
<evidence type="ECO:0000313" key="1">
    <source>
        <dbReference type="EMBL" id="PLW81952.1"/>
    </source>
</evidence>
<reference evidence="2" key="1">
    <citation type="submission" date="2017-11" db="EMBL/GenBank/DDBJ databases">
        <title>The draft genome sequence of Chromatocurvus sp. F02.</title>
        <authorList>
            <person name="Du Z.-J."/>
            <person name="Chang Y.-Q."/>
        </authorList>
    </citation>
    <scope>NUCLEOTIDE SEQUENCE [LARGE SCALE GENOMIC DNA]</scope>
    <source>
        <strain evidence="2">F02</strain>
    </source>
</reference>
<sequence length="235" mass="25351">MEKVLYLLRGATDTDADAFRDRLLAELVPGLQGTSGVRAIRLAVADSAVELAADKRLASNGPLPDALLSLWLDDAWQRPEPAQLAPTLVASSCAYLVTEAEPLVNATQPPEANGRVPGFCQVAMLQRPPRLNEEDWLEIWKGSHGEVAVRTQSTFGYRQNLVARALDEGAVLHAIVEENFPAAAMTSAHAFYAAGDDATLAAHQTAMMESCARFIDFDKIDVVPMSEYLFSAAGP</sequence>
<keyword evidence="2" id="KW-1185">Reference proteome</keyword>
<dbReference type="Proteomes" id="UP000234845">
    <property type="component" value="Unassembled WGS sequence"/>
</dbReference>
<gene>
    <name evidence="1" type="ORF">CWI75_12705</name>
</gene>
<evidence type="ECO:0008006" key="3">
    <source>
        <dbReference type="Google" id="ProtNLM"/>
    </source>
</evidence>
<organism evidence="1 2">
    <name type="scientific">Kineobactrum sediminis</name>
    <dbReference type="NCBI Taxonomy" id="1905677"/>
    <lineage>
        <taxon>Bacteria</taxon>
        <taxon>Pseudomonadati</taxon>
        <taxon>Pseudomonadota</taxon>
        <taxon>Gammaproteobacteria</taxon>
        <taxon>Cellvibrionales</taxon>
        <taxon>Halieaceae</taxon>
        <taxon>Kineobactrum</taxon>
    </lineage>
</organism>
<dbReference type="InterPro" id="IPR011008">
    <property type="entry name" value="Dimeric_a/b-barrel"/>
</dbReference>
<dbReference type="AlphaFoldDB" id="A0A2N5Y0M9"/>